<protein>
    <submittedName>
        <fullName evidence="1">Uncharacterized protein</fullName>
    </submittedName>
</protein>
<sequence>MTLLFAGGTGVGILFWAVAQVLLQPGYCRIVPGALFPCVRGGRQPK</sequence>
<proteinExistence type="predicted"/>
<evidence type="ECO:0000313" key="2">
    <source>
        <dbReference type="Proteomes" id="UP000294325"/>
    </source>
</evidence>
<organism evidence="1 2">
    <name type="scientific">Nitrosococcus wardiae</name>
    <dbReference type="NCBI Taxonomy" id="1814290"/>
    <lineage>
        <taxon>Bacteria</taxon>
        <taxon>Pseudomonadati</taxon>
        <taxon>Pseudomonadota</taxon>
        <taxon>Gammaproteobacteria</taxon>
        <taxon>Chromatiales</taxon>
        <taxon>Chromatiaceae</taxon>
        <taxon>Nitrosococcus</taxon>
    </lineage>
</organism>
<accession>A0A4P7C677</accession>
<gene>
    <name evidence="1" type="ORF">E3U44_12675</name>
</gene>
<name>A0A4P7C677_9GAMM</name>
<reference evidence="1 2" key="1">
    <citation type="submission" date="2019-03" db="EMBL/GenBank/DDBJ databases">
        <title>The genome sequence of Nitrosococcus wardiae strain D1FHST reveals the archetypal metabolic capacity of ammonia-oxidizing Gammaproteobacteria.</title>
        <authorList>
            <person name="Wang L."/>
            <person name="Lim C.K."/>
            <person name="Hanson T.E."/>
            <person name="Dang H."/>
            <person name="Klotz M.G."/>
        </authorList>
    </citation>
    <scope>NUCLEOTIDE SEQUENCE [LARGE SCALE GENOMIC DNA]</scope>
    <source>
        <strain evidence="1 2">D1FHS</strain>
    </source>
</reference>
<dbReference type="AlphaFoldDB" id="A0A4P7C677"/>
<dbReference type="Proteomes" id="UP000294325">
    <property type="component" value="Chromosome"/>
</dbReference>
<keyword evidence="2" id="KW-1185">Reference proteome</keyword>
<evidence type="ECO:0000313" key="1">
    <source>
        <dbReference type="EMBL" id="QBQ56566.1"/>
    </source>
</evidence>
<dbReference type="EMBL" id="CP038033">
    <property type="protein sequence ID" value="QBQ56566.1"/>
    <property type="molecule type" value="Genomic_DNA"/>
</dbReference>
<dbReference type="OrthoDB" id="9775735at2"/>
<dbReference type="KEGG" id="nwr:E3U44_12675"/>